<reference evidence="2 3" key="1">
    <citation type="submission" date="2020-01" db="EMBL/GenBank/DDBJ databases">
        <title>Genomes of bacteria type strains.</title>
        <authorList>
            <person name="Chen J."/>
            <person name="Zhu S."/>
            <person name="Chen J."/>
        </authorList>
    </citation>
    <scope>NUCLEOTIDE SEQUENCE [LARGE SCALE GENOMIC DNA]</scope>
    <source>
        <strain evidence="2 3">KCTC 52919</strain>
    </source>
</reference>
<dbReference type="PANTHER" id="PTHR37691">
    <property type="entry name" value="BLR3518 PROTEIN"/>
    <property type="match status" value="1"/>
</dbReference>
<dbReference type="PANTHER" id="PTHR37691:SF1">
    <property type="entry name" value="BLR3518 PROTEIN"/>
    <property type="match status" value="1"/>
</dbReference>
<feature type="signal peptide" evidence="1">
    <location>
        <begin position="1"/>
        <end position="42"/>
    </location>
</feature>
<comment type="caution">
    <text evidence="2">The sequence shown here is derived from an EMBL/GenBank/DDBJ whole genome shotgun (WGS) entry which is preliminary data.</text>
</comment>
<dbReference type="Proteomes" id="UP000476332">
    <property type="component" value="Unassembled WGS sequence"/>
</dbReference>
<keyword evidence="1" id="KW-0732">Signal</keyword>
<name>A0A6L9MM25_9HYPH</name>
<gene>
    <name evidence="2" type="ORF">GTW51_17795</name>
</gene>
<evidence type="ECO:0000313" key="2">
    <source>
        <dbReference type="EMBL" id="NDV88558.1"/>
    </source>
</evidence>
<dbReference type="InterPro" id="IPR027396">
    <property type="entry name" value="DsrEFH-like"/>
</dbReference>
<organism evidence="2 3">
    <name type="scientific">Aurantimonas aggregata</name>
    <dbReference type="NCBI Taxonomy" id="2047720"/>
    <lineage>
        <taxon>Bacteria</taxon>
        <taxon>Pseudomonadati</taxon>
        <taxon>Pseudomonadota</taxon>
        <taxon>Alphaproteobacteria</taxon>
        <taxon>Hyphomicrobiales</taxon>
        <taxon>Aurantimonadaceae</taxon>
        <taxon>Aurantimonas</taxon>
    </lineage>
</organism>
<proteinExistence type="predicted"/>
<protein>
    <submittedName>
        <fullName evidence="2">Uncharacterized protein</fullName>
    </submittedName>
</protein>
<keyword evidence="3" id="KW-1185">Reference proteome</keyword>
<accession>A0A6L9MM25</accession>
<dbReference type="EMBL" id="JAAAMJ010000017">
    <property type="protein sequence ID" value="NDV88558.1"/>
    <property type="molecule type" value="Genomic_DNA"/>
</dbReference>
<feature type="chain" id="PRO_5026982589" evidence="1">
    <location>
        <begin position="43"/>
        <end position="173"/>
    </location>
</feature>
<dbReference type="SUPFAM" id="SSF75169">
    <property type="entry name" value="DsrEFH-like"/>
    <property type="match status" value="1"/>
</dbReference>
<dbReference type="Gene3D" id="3.40.1260.10">
    <property type="entry name" value="DsrEFH-like"/>
    <property type="match status" value="1"/>
</dbReference>
<sequence length="173" mass="18756">MFRSFRLLRAARATGFRLPAAGLMLALAAMVAAPFAVLPAAAQPAEDDGGFVTHRLALQVSDDDEAAMRSALDIAANVSRFYSDKAEEIDIRIVVYGPGLTMLRPDRTPVMERLTSFDQSMPNVAFVACGNTLDTLEREEGSRPEIVPFAEVVEAGVAELIRLDEEGFTIVKP</sequence>
<dbReference type="RefSeq" id="WP_163045411.1">
    <property type="nucleotide sequence ID" value="NZ_JAAAMJ010000017.1"/>
</dbReference>
<evidence type="ECO:0000256" key="1">
    <source>
        <dbReference type="SAM" id="SignalP"/>
    </source>
</evidence>
<dbReference type="AlphaFoldDB" id="A0A6L9MM25"/>
<evidence type="ECO:0000313" key="3">
    <source>
        <dbReference type="Proteomes" id="UP000476332"/>
    </source>
</evidence>